<dbReference type="InterPro" id="IPR001680">
    <property type="entry name" value="WD40_rpt"/>
</dbReference>
<dbReference type="PANTHER" id="PTHR13720">
    <property type="entry name" value="WD-40 REPEAT PROTEIN"/>
    <property type="match status" value="1"/>
</dbReference>
<evidence type="ECO:0000256" key="4">
    <source>
        <dbReference type="ARBA" id="ARBA00022574"/>
    </source>
</evidence>
<keyword evidence="6" id="KW-0677">Repeat</keyword>
<evidence type="ECO:0000259" key="10">
    <source>
        <dbReference type="Pfam" id="PF23409"/>
    </source>
</evidence>
<evidence type="ECO:0000259" key="11">
    <source>
        <dbReference type="Pfam" id="PF23414"/>
    </source>
</evidence>
<evidence type="ECO:0000313" key="12">
    <source>
        <dbReference type="Ensembl" id="ENSSGRP00000083728.1"/>
    </source>
</evidence>
<evidence type="ECO:0000256" key="9">
    <source>
        <dbReference type="SAM" id="Coils"/>
    </source>
</evidence>
<dbReference type="PANTHER" id="PTHR13720:SF50">
    <property type="entry name" value="ECHINODERM MICROTUBULE-ASSOCIATED PROTEIN-LIKE 2"/>
    <property type="match status" value="1"/>
</dbReference>
<evidence type="ECO:0000256" key="5">
    <source>
        <dbReference type="ARBA" id="ARBA00022701"/>
    </source>
</evidence>
<feature type="domain" description="EML-like second beta-propeller" evidence="11">
    <location>
        <begin position="460"/>
        <end position="724"/>
    </location>
</feature>
<dbReference type="Gene3D" id="2.130.10.10">
    <property type="entry name" value="YVTN repeat-like/Quinoprotein amine dehydrogenase"/>
    <property type="match status" value="2"/>
</dbReference>
<comment type="subcellular location">
    <subcellularLocation>
        <location evidence="1">Cytoplasm</location>
        <location evidence="1">Cytoskeleton</location>
    </subcellularLocation>
</comment>
<comment type="similarity">
    <text evidence="2">Belongs to the WD repeat EMAP family.</text>
</comment>
<dbReference type="SUPFAM" id="SSF50960">
    <property type="entry name" value="TolB, C-terminal domain"/>
    <property type="match status" value="1"/>
</dbReference>
<protein>
    <recommendedName>
        <fullName evidence="14">HELP domain-containing protein</fullName>
    </recommendedName>
</protein>
<dbReference type="PROSITE" id="PS50082">
    <property type="entry name" value="WD_REPEATS_2"/>
    <property type="match status" value="4"/>
</dbReference>
<dbReference type="FunFam" id="2.130.10.10:FF:000005">
    <property type="entry name" value="Putative echinoderm microtubule-associated protein-like 1"/>
    <property type="match status" value="1"/>
</dbReference>
<evidence type="ECO:0000256" key="6">
    <source>
        <dbReference type="ARBA" id="ARBA00022737"/>
    </source>
</evidence>
<keyword evidence="9" id="KW-0175">Coiled coil</keyword>
<evidence type="ECO:0000256" key="1">
    <source>
        <dbReference type="ARBA" id="ARBA00004245"/>
    </source>
</evidence>
<feature type="domain" description="EML-like first beta-propeller" evidence="10">
    <location>
        <begin position="180"/>
        <end position="443"/>
    </location>
</feature>
<dbReference type="PROSITE" id="PS50294">
    <property type="entry name" value="WD_REPEATS_REGION"/>
    <property type="match status" value="3"/>
</dbReference>
<dbReference type="AlphaFoldDB" id="A0A672R5G5"/>
<dbReference type="GO" id="GO:0000226">
    <property type="term" value="P:microtubule cytoskeleton organization"/>
    <property type="evidence" value="ECO:0007669"/>
    <property type="project" value="TreeGrafter"/>
</dbReference>
<dbReference type="GO" id="GO:0072686">
    <property type="term" value="C:mitotic spindle"/>
    <property type="evidence" value="ECO:0007669"/>
    <property type="project" value="TreeGrafter"/>
</dbReference>
<keyword evidence="4 8" id="KW-0853">WD repeat</keyword>
<dbReference type="Pfam" id="PF03451">
    <property type="entry name" value="HELP"/>
    <property type="match status" value="1"/>
</dbReference>
<reference evidence="12" key="2">
    <citation type="submission" date="2025-09" db="UniProtKB">
        <authorList>
            <consortium name="Ensembl"/>
        </authorList>
    </citation>
    <scope>IDENTIFICATION</scope>
</reference>
<sequence length="726" mass="79757">PDDDNVSAGSGMEMDDRLSHLEQRVQLQEDEIQLLKAALADALRRLGCCEEITQASSKKGGPTKGQCFIMALCPLTNGYVQTKRLSGYPSSPSSPKKEVLMSIKRMFLRGRPITMHIPDQLRESYSLDHKVALPERKLKLQWVYGYRGRDCRSNLYLLPTGEIVYFNASVVVLYNVEEQQQRHYLGHNDDVKCLAIHPDMVTIATGQVAGTSKDGKALQPHVRVWDSVSLNTLHVIGAGVFDRAVTCVAFSKSNGGAHLCAVDDANDHILSVWDWQKEKQLAEVKCSNDSVLGAVFHPMEANLIVTCGKSHINFWTMEGSTLTKRQGLFEKHEKPKYVLCVAFAGNGDAITGDSSGNIYIWAKVHPSVVSGAHEGGIFSLCVLKDGTLVSGGGKDRRVLLWDHDYRKKSEIEVPEAFGPVRTLAEGKQDELFVGTTRNAVLRGSFSGSLTPIVQGHTDELWGLDVHPSTEQFVTCGQDKQVYLWDTSSHLPLWSKDPGRSVGFHPSGTVLAVGTMTGRWLVLDTDTRDLVSMHTDGNEIISAVKYSPDGVYLAVASHDNFVYIYSVTENGRKYSRVGKCTGHSSFVTHLDWSTDSQFIVTNSGDYEILFWEASSGKHITSADAVRNLEWATSTCVLGFNVFGIWPEGADGTDINALCKSHDNNLLASADDFGKVLLFSNPCSQPRAPSHIYGGHSSHVTNVAFLHDDSHLISTGGKDTSILQWVLA</sequence>
<dbReference type="InterPro" id="IPR055439">
    <property type="entry name" value="Beta-prop_EML_1st"/>
</dbReference>
<feature type="repeat" description="WD" evidence="8">
    <location>
        <begin position="579"/>
        <end position="620"/>
    </location>
</feature>
<evidence type="ECO:0008006" key="14">
    <source>
        <dbReference type="Google" id="ProtNLM"/>
    </source>
</evidence>
<dbReference type="Pfam" id="PF23414">
    <property type="entry name" value="Beta-prop_EML_2"/>
    <property type="match status" value="1"/>
</dbReference>
<reference evidence="12" key="1">
    <citation type="submission" date="2025-08" db="UniProtKB">
        <authorList>
            <consortium name="Ensembl"/>
        </authorList>
    </citation>
    <scope>IDENTIFICATION</scope>
</reference>
<evidence type="ECO:0000256" key="8">
    <source>
        <dbReference type="PROSITE-ProRule" id="PRU00221"/>
    </source>
</evidence>
<feature type="repeat" description="WD" evidence="8">
    <location>
        <begin position="691"/>
        <end position="726"/>
    </location>
</feature>
<keyword evidence="3" id="KW-0963">Cytoplasm</keyword>
<keyword evidence="7" id="KW-0206">Cytoskeleton</keyword>
<dbReference type="GO" id="GO:0008017">
    <property type="term" value="F:microtubule binding"/>
    <property type="evidence" value="ECO:0007669"/>
    <property type="project" value="TreeGrafter"/>
</dbReference>
<feature type="repeat" description="WD" evidence="8">
    <location>
        <begin position="370"/>
        <end position="402"/>
    </location>
</feature>
<dbReference type="Ensembl" id="ENSSGRT00000089180.1">
    <property type="protein sequence ID" value="ENSSGRP00000083728.1"/>
    <property type="gene ID" value="ENSSGRG00000038138.1"/>
</dbReference>
<dbReference type="InterPro" id="IPR050630">
    <property type="entry name" value="WD_repeat_EMAP"/>
</dbReference>
<name>A0A672R5G5_SINGR</name>
<dbReference type="CDD" id="cd21948">
    <property type="entry name" value="TD_EMAP2"/>
    <property type="match status" value="1"/>
</dbReference>
<dbReference type="GO" id="GO:0005874">
    <property type="term" value="C:microtubule"/>
    <property type="evidence" value="ECO:0007669"/>
    <property type="project" value="UniProtKB-KW"/>
</dbReference>
<evidence type="ECO:0000256" key="2">
    <source>
        <dbReference type="ARBA" id="ARBA00006489"/>
    </source>
</evidence>
<dbReference type="InterPro" id="IPR055442">
    <property type="entry name" value="Beta-prop_EML-like_2nd"/>
</dbReference>
<dbReference type="Pfam" id="PF23409">
    <property type="entry name" value="Beta-prop_EML"/>
    <property type="match status" value="1"/>
</dbReference>
<dbReference type="FunFam" id="2.130.10.10:FF:000011">
    <property type="entry name" value="Echinoderm microtubule-associated protein-like 2 isoform 1"/>
    <property type="match status" value="1"/>
</dbReference>
<dbReference type="InterPro" id="IPR005108">
    <property type="entry name" value="HELP"/>
</dbReference>
<gene>
    <name evidence="12" type="primary">eml2</name>
</gene>
<proteinExistence type="inferred from homology"/>
<accession>A0A672R5G5</accession>
<dbReference type="SUPFAM" id="SSF50998">
    <property type="entry name" value="Quinoprotein alcohol dehydrogenase-like"/>
    <property type="match status" value="1"/>
</dbReference>
<feature type="repeat" description="WD" evidence="8">
    <location>
        <begin position="453"/>
        <end position="488"/>
    </location>
</feature>
<keyword evidence="13" id="KW-1185">Reference proteome</keyword>
<keyword evidence="5" id="KW-0493">Microtubule</keyword>
<dbReference type="SMART" id="SM00320">
    <property type="entry name" value="WD40"/>
    <property type="match status" value="11"/>
</dbReference>
<organism evidence="12 13">
    <name type="scientific">Sinocyclocheilus grahami</name>
    <name type="common">Dianchi golden-line fish</name>
    <name type="synonym">Barbus grahami</name>
    <dbReference type="NCBI Taxonomy" id="75366"/>
    <lineage>
        <taxon>Eukaryota</taxon>
        <taxon>Metazoa</taxon>
        <taxon>Chordata</taxon>
        <taxon>Craniata</taxon>
        <taxon>Vertebrata</taxon>
        <taxon>Euteleostomi</taxon>
        <taxon>Actinopterygii</taxon>
        <taxon>Neopterygii</taxon>
        <taxon>Teleostei</taxon>
        <taxon>Ostariophysi</taxon>
        <taxon>Cypriniformes</taxon>
        <taxon>Cyprinidae</taxon>
        <taxon>Cyprininae</taxon>
        <taxon>Sinocyclocheilus</taxon>
    </lineage>
</organism>
<dbReference type="Proteomes" id="UP000472262">
    <property type="component" value="Unassembled WGS sequence"/>
</dbReference>
<dbReference type="InterPro" id="IPR011047">
    <property type="entry name" value="Quinoprotein_ADH-like_sf"/>
</dbReference>
<evidence type="ECO:0000313" key="13">
    <source>
        <dbReference type="Proteomes" id="UP000472262"/>
    </source>
</evidence>
<dbReference type="InterPro" id="IPR015943">
    <property type="entry name" value="WD40/YVTN_repeat-like_dom_sf"/>
</dbReference>
<evidence type="ECO:0000256" key="7">
    <source>
        <dbReference type="ARBA" id="ARBA00023212"/>
    </source>
</evidence>
<evidence type="ECO:0000256" key="3">
    <source>
        <dbReference type="ARBA" id="ARBA00022490"/>
    </source>
</evidence>
<feature type="coiled-coil region" evidence="9">
    <location>
        <begin position="18"/>
        <end position="45"/>
    </location>
</feature>